<organism evidence="3 4">
    <name type="scientific">Shewanella japonica</name>
    <dbReference type="NCBI Taxonomy" id="93973"/>
    <lineage>
        <taxon>Bacteria</taxon>
        <taxon>Pseudomonadati</taxon>
        <taxon>Pseudomonadota</taxon>
        <taxon>Gammaproteobacteria</taxon>
        <taxon>Alteromonadales</taxon>
        <taxon>Shewanellaceae</taxon>
        <taxon>Shewanella</taxon>
    </lineage>
</organism>
<evidence type="ECO:0000313" key="4">
    <source>
        <dbReference type="Proteomes" id="UP000191820"/>
    </source>
</evidence>
<name>A0ABN4YIK6_9GAMM</name>
<reference evidence="3 4" key="1">
    <citation type="submission" date="2017-03" db="EMBL/GenBank/DDBJ databases">
        <title>Genome sequencing of Shewanella japonica KCTC 22435.</title>
        <authorList>
            <person name="Kim K.M."/>
        </authorList>
    </citation>
    <scope>NUCLEOTIDE SEQUENCE [LARGE SCALE GENOMIC DNA]</scope>
    <source>
        <strain evidence="3 4">KCTC 22435</strain>
    </source>
</reference>
<evidence type="ECO:0000259" key="2">
    <source>
        <dbReference type="Pfam" id="PF13372"/>
    </source>
</evidence>
<accession>A0ABN4YIK6</accession>
<dbReference type="Pfam" id="PF13372">
    <property type="entry name" value="Alginate_exp"/>
    <property type="match status" value="1"/>
</dbReference>
<proteinExistence type="predicted"/>
<feature type="signal peptide" evidence="1">
    <location>
        <begin position="1"/>
        <end position="36"/>
    </location>
</feature>
<feature type="domain" description="Alginate export" evidence="2">
    <location>
        <begin position="61"/>
        <end position="296"/>
    </location>
</feature>
<evidence type="ECO:0000313" key="3">
    <source>
        <dbReference type="EMBL" id="ARD23357.1"/>
    </source>
</evidence>
<sequence length="416" mass="45872">MMRKNQLASFINKRLAKSALTIIAPASLALMGQVHAAEATTIAEAVTEGKVKVDLNLRYEMVEQDNALKDADAFTLRTRLTYATADYYGFSSLVEFEDSRVVAGVDDYNDTLGNNPDYSVIADPETTELDQLFLKYQYEGFSVKGGRQVITFDNQRFVGHVGWRQDRQTFDGVMLEYKFNDMFQIDYGYITQRNRIFAEAKDIDSKDNLINAQLKTGFGTLSAYGYLLEEDTNIENGLDTYGLRFTGKADIGDIKLLYTAEYATQDSDTAGQSYSADYMSLEGGVGFSVVTFKVGYELLGSDGGDYGFSTPLATLHGFNGWTDQFLTTPKEGLADLYASIGGSVIGGKWAVAYHEFDADESSAAVDDLGSEINAVFSMPLYDHYTVGVKYAAYSAGDVAAGKVDTDKAWVWFNAKF</sequence>
<feature type="chain" id="PRO_5045398827" description="Alginate export domain-containing protein" evidence="1">
    <location>
        <begin position="37"/>
        <end position="416"/>
    </location>
</feature>
<keyword evidence="4" id="KW-1185">Reference proteome</keyword>
<dbReference type="EMBL" id="CP020472">
    <property type="protein sequence ID" value="ARD23357.1"/>
    <property type="molecule type" value="Genomic_DNA"/>
</dbReference>
<gene>
    <name evidence="3" type="ORF">SJ2017_3086</name>
</gene>
<evidence type="ECO:0000256" key="1">
    <source>
        <dbReference type="SAM" id="SignalP"/>
    </source>
</evidence>
<dbReference type="InterPro" id="IPR023614">
    <property type="entry name" value="Porin_dom_sf"/>
</dbReference>
<protein>
    <recommendedName>
        <fullName evidence="2">Alginate export domain-containing protein</fullName>
    </recommendedName>
</protein>
<keyword evidence="1" id="KW-0732">Signal</keyword>
<dbReference type="Proteomes" id="UP000191820">
    <property type="component" value="Chromosome"/>
</dbReference>
<dbReference type="InterPro" id="IPR025388">
    <property type="entry name" value="Alginate_export_dom"/>
</dbReference>
<dbReference type="Gene3D" id="2.40.160.10">
    <property type="entry name" value="Porin"/>
    <property type="match status" value="1"/>
</dbReference>